<evidence type="ECO:0000313" key="2">
    <source>
        <dbReference type="EMBL" id="CAG5181068.1"/>
    </source>
</evidence>
<feature type="compositionally biased region" description="Pro residues" evidence="1">
    <location>
        <begin position="258"/>
        <end position="269"/>
    </location>
</feature>
<dbReference type="Proteomes" id="UP000676310">
    <property type="component" value="Unassembled WGS sequence"/>
</dbReference>
<sequence>MDNSAVPLRSAPPNKRQRRSLFDTSRARNGGSSTSFVTTSNTGIMDTTFGSTTDEEDDDDTEQHYLNKMTDDTDRKVEPVFGKGVEVWNSFNGTVYADVNDRIKKQQRDEELWGKKKEKRKRGAGGKQGGTLQQRFDSLRNSRSMSGSGSTSTPGLRDSTYTDGTISYPSLQSSDYTALPHTPTASEWEIFPVRQSQHEDFSGMPLEYKSLNGTKFQQGNAGADNGGSFDRPIKPLPSRAQRSQGQQPTALHPHLPSSQPPSVTPPRLVPVPSTSFFGNMLGGTSRIVSGSFGSFDGSQIDRFDERGYRLLSGQMSEATKKKNENGETGGQRGRKCDRFKGRPWLRRG</sequence>
<organism evidence="2 3">
    <name type="scientific">Alternaria atra</name>
    <dbReference type="NCBI Taxonomy" id="119953"/>
    <lineage>
        <taxon>Eukaryota</taxon>
        <taxon>Fungi</taxon>
        <taxon>Dikarya</taxon>
        <taxon>Ascomycota</taxon>
        <taxon>Pezizomycotina</taxon>
        <taxon>Dothideomycetes</taxon>
        <taxon>Pleosporomycetidae</taxon>
        <taxon>Pleosporales</taxon>
        <taxon>Pleosporineae</taxon>
        <taxon>Pleosporaceae</taxon>
        <taxon>Alternaria</taxon>
        <taxon>Alternaria sect. Ulocladioides</taxon>
    </lineage>
</organism>
<comment type="caution">
    <text evidence="2">The sequence shown here is derived from an EMBL/GenBank/DDBJ whole genome shotgun (WGS) entry which is preliminary data.</text>
</comment>
<feature type="compositionally biased region" description="Polar residues" evidence="1">
    <location>
        <begin position="240"/>
        <end position="249"/>
    </location>
</feature>
<feature type="region of interest" description="Disordered" evidence="1">
    <location>
        <begin position="214"/>
        <end position="270"/>
    </location>
</feature>
<protein>
    <submittedName>
        <fullName evidence="2">Uncharacterized protein</fullName>
    </submittedName>
</protein>
<keyword evidence="3" id="KW-1185">Reference proteome</keyword>
<gene>
    <name evidence="2" type="ORF">ALTATR162_LOCUS9577</name>
</gene>
<feature type="compositionally biased region" description="Polar residues" evidence="1">
    <location>
        <begin position="30"/>
        <end position="51"/>
    </location>
</feature>
<evidence type="ECO:0000256" key="1">
    <source>
        <dbReference type="SAM" id="MobiDB-lite"/>
    </source>
</evidence>
<feature type="compositionally biased region" description="Low complexity" evidence="1">
    <location>
        <begin position="139"/>
        <end position="157"/>
    </location>
</feature>
<reference evidence="2" key="1">
    <citation type="submission" date="2021-05" db="EMBL/GenBank/DDBJ databases">
        <authorList>
            <person name="Stam R."/>
        </authorList>
    </citation>
    <scope>NUCLEOTIDE SEQUENCE</scope>
    <source>
        <strain evidence="2">CS162</strain>
    </source>
</reference>
<dbReference type="EMBL" id="CAJRGZ010000025">
    <property type="protein sequence ID" value="CAG5181068.1"/>
    <property type="molecule type" value="Genomic_DNA"/>
</dbReference>
<feature type="compositionally biased region" description="Basic and acidic residues" evidence="1">
    <location>
        <begin position="104"/>
        <end position="115"/>
    </location>
</feature>
<accession>A0A8J2IKR8</accession>
<feature type="region of interest" description="Disordered" evidence="1">
    <location>
        <begin position="104"/>
        <end position="166"/>
    </location>
</feature>
<dbReference type="GeneID" id="67021813"/>
<proteinExistence type="predicted"/>
<feature type="region of interest" description="Disordered" evidence="1">
    <location>
        <begin position="1"/>
        <end position="71"/>
    </location>
</feature>
<feature type="region of interest" description="Disordered" evidence="1">
    <location>
        <begin position="315"/>
        <end position="348"/>
    </location>
</feature>
<name>A0A8J2IKR8_9PLEO</name>
<dbReference type="RefSeq" id="XP_043173146.1">
    <property type="nucleotide sequence ID" value="XM_043317211.1"/>
</dbReference>
<dbReference type="AlphaFoldDB" id="A0A8J2IKR8"/>
<dbReference type="OrthoDB" id="3692357at2759"/>
<feature type="compositionally biased region" description="Basic and acidic residues" evidence="1">
    <location>
        <begin position="62"/>
        <end position="71"/>
    </location>
</feature>
<evidence type="ECO:0000313" key="3">
    <source>
        <dbReference type="Proteomes" id="UP000676310"/>
    </source>
</evidence>